<dbReference type="FunFam" id="3.40.630.10:FF:000027">
    <property type="entry name" value="N-fatty-acyl-amino acid synthase/hydrolase PM20D1"/>
    <property type="match status" value="1"/>
</dbReference>
<dbReference type="GO" id="GO:0046872">
    <property type="term" value="F:metal ion binding"/>
    <property type="evidence" value="ECO:0007669"/>
    <property type="project" value="UniProtKB-KW"/>
</dbReference>
<evidence type="ECO:0000256" key="4">
    <source>
        <dbReference type="ARBA" id="ARBA00022801"/>
    </source>
</evidence>
<dbReference type="GO" id="GO:0006629">
    <property type="term" value="P:lipid metabolic process"/>
    <property type="evidence" value="ECO:0007669"/>
    <property type="project" value="UniProtKB-ARBA"/>
</dbReference>
<dbReference type="GO" id="GO:0016811">
    <property type="term" value="F:hydrolase activity, acting on carbon-nitrogen (but not peptide) bonds, in linear amides"/>
    <property type="evidence" value="ECO:0007669"/>
    <property type="project" value="TreeGrafter"/>
</dbReference>
<dbReference type="InterPro" id="IPR047177">
    <property type="entry name" value="Pept_M20A"/>
</dbReference>
<dbReference type="FunFam" id="1.10.150.900:FF:000003">
    <property type="entry name" value="N-fatty-acyl-amino acid synthase/hydrolase PM20D1"/>
    <property type="match status" value="1"/>
</dbReference>
<keyword evidence="4" id="KW-0378">Hydrolase</keyword>
<dbReference type="RefSeq" id="WP_243305868.1">
    <property type="nucleotide sequence ID" value="NZ_JALGBI010000001.1"/>
</dbReference>
<comment type="caution">
    <text evidence="7">The sequence shown here is derived from an EMBL/GenBank/DDBJ whole genome shotgun (WGS) entry which is preliminary data.</text>
</comment>
<evidence type="ECO:0000256" key="2">
    <source>
        <dbReference type="ARBA" id="ARBA00022670"/>
    </source>
</evidence>
<dbReference type="InterPro" id="IPR011650">
    <property type="entry name" value="Peptidase_M20_dimer"/>
</dbReference>
<dbReference type="SUPFAM" id="SSF53187">
    <property type="entry name" value="Zn-dependent exopeptidases"/>
    <property type="match status" value="1"/>
</dbReference>
<keyword evidence="2" id="KW-0645">Protease</keyword>
<evidence type="ECO:0000256" key="1">
    <source>
        <dbReference type="ARBA" id="ARBA00006247"/>
    </source>
</evidence>
<evidence type="ECO:0000259" key="6">
    <source>
        <dbReference type="Pfam" id="PF07687"/>
    </source>
</evidence>
<dbReference type="InterPro" id="IPR001261">
    <property type="entry name" value="ArgE/DapE_CS"/>
</dbReference>
<dbReference type="Proteomes" id="UP001139447">
    <property type="component" value="Unassembled WGS sequence"/>
</dbReference>
<reference evidence="7" key="1">
    <citation type="submission" date="2022-03" db="EMBL/GenBank/DDBJ databases">
        <authorList>
            <person name="Woo C.Y."/>
        </authorList>
    </citation>
    <scope>NUCLEOTIDE SEQUENCE</scope>
    <source>
        <strain evidence="7">CYS-02</strain>
    </source>
</reference>
<keyword evidence="8" id="KW-1185">Reference proteome</keyword>
<name>A0A9X1VTY6_9BURK</name>
<dbReference type="GO" id="GO:0008233">
    <property type="term" value="F:peptidase activity"/>
    <property type="evidence" value="ECO:0007669"/>
    <property type="project" value="UniProtKB-KW"/>
</dbReference>
<evidence type="ECO:0000256" key="3">
    <source>
        <dbReference type="ARBA" id="ARBA00022723"/>
    </source>
</evidence>
<feature type="domain" description="Peptidase M20 dimerisation" evidence="6">
    <location>
        <begin position="238"/>
        <end position="382"/>
    </location>
</feature>
<dbReference type="Pfam" id="PF01546">
    <property type="entry name" value="Peptidase_M20"/>
    <property type="match status" value="1"/>
</dbReference>
<dbReference type="PANTHER" id="PTHR45962:SF1">
    <property type="entry name" value="N-FATTY-ACYL-AMINO ACID SYNTHASE_HYDROLASE PM20D1"/>
    <property type="match status" value="1"/>
</dbReference>
<dbReference type="GO" id="GO:0006508">
    <property type="term" value="P:proteolysis"/>
    <property type="evidence" value="ECO:0007669"/>
    <property type="project" value="UniProtKB-KW"/>
</dbReference>
<dbReference type="Gene3D" id="3.40.630.10">
    <property type="entry name" value="Zn peptidases"/>
    <property type="match status" value="1"/>
</dbReference>
<dbReference type="Gene3D" id="1.10.150.900">
    <property type="match status" value="1"/>
</dbReference>
<organism evidence="7 8">
    <name type="scientific">Variovorax terrae</name>
    <dbReference type="NCBI Taxonomy" id="2923278"/>
    <lineage>
        <taxon>Bacteria</taxon>
        <taxon>Pseudomonadati</taxon>
        <taxon>Pseudomonadota</taxon>
        <taxon>Betaproteobacteria</taxon>
        <taxon>Burkholderiales</taxon>
        <taxon>Comamonadaceae</taxon>
        <taxon>Variovorax</taxon>
    </lineage>
</organism>
<dbReference type="InterPro" id="IPR002933">
    <property type="entry name" value="Peptidase_M20"/>
</dbReference>
<keyword evidence="3" id="KW-0479">Metal-binding</keyword>
<dbReference type="GO" id="GO:0006520">
    <property type="term" value="P:amino acid metabolic process"/>
    <property type="evidence" value="ECO:0007669"/>
    <property type="project" value="UniProtKB-ARBA"/>
</dbReference>
<dbReference type="CDD" id="cd05674">
    <property type="entry name" value="M20_yscS"/>
    <property type="match status" value="1"/>
</dbReference>
<dbReference type="GO" id="GO:0043604">
    <property type="term" value="P:amide biosynthetic process"/>
    <property type="evidence" value="ECO:0007669"/>
    <property type="project" value="TreeGrafter"/>
</dbReference>
<evidence type="ECO:0000256" key="5">
    <source>
        <dbReference type="ARBA" id="ARBA00022833"/>
    </source>
</evidence>
<dbReference type="EMBL" id="JALGBI010000001">
    <property type="protein sequence ID" value="MCJ0763272.1"/>
    <property type="molecule type" value="Genomic_DNA"/>
</dbReference>
<dbReference type="InterPro" id="IPR036264">
    <property type="entry name" value="Bact_exopeptidase_dim_dom"/>
</dbReference>
<evidence type="ECO:0000313" key="7">
    <source>
        <dbReference type="EMBL" id="MCJ0763272.1"/>
    </source>
</evidence>
<dbReference type="Pfam" id="PF07687">
    <property type="entry name" value="M20_dimer"/>
    <property type="match status" value="1"/>
</dbReference>
<accession>A0A9X1VTY6</accession>
<sequence length="491" mass="52893">MIKRIFLALVGVIVLLAAAVGLKTAMTPSRQLAIRPVTPVAVDEAAAASRLAAAVRLRTISDKDDAKANDAEFKKLHAHIEQSFPKVAATLKREVIGQNSLLYTWQGTDPAAKPIALMAHQDVVPIASGTEKMWKAEPFGGEIKDGFVWGRGAWDNKGNLFSQLEAIEMLIGSGFKPRQTVYLIMGDDEEVLGVRGAKVMAALLKSRGVKLDWIIDEGLLVTEGILKGLDPNAALIGVAEKGYGTYVLSLDTTPGHSSMPGKSSAIGMLSVALANLENKQMPAAIRGVAGEMFDAIAPEMNGLNRVVLSNLWLFRPLVQKQLENAPSTNAMLRTTTALTIVNAGNKDNVLPGHAEAVVNFRLLPGDTLAAVGDHVKQAVANDAITITQYPGNAEASPVAPTTSEGYQAINRTIRETFANTIVAPGLMVAATDSRYFSEVSDNIYKFSPVRATNEDLPRFHGTNERISVKNYAEMIRFYHQLLQNASRKDPS</sequence>
<protein>
    <submittedName>
        <fullName evidence="7">M20 family peptidase</fullName>
    </submittedName>
</protein>
<dbReference type="GO" id="GO:0043605">
    <property type="term" value="P:amide catabolic process"/>
    <property type="evidence" value="ECO:0007669"/>
    <property type="project" value="TreeGrafter"/>
</dbReference>
<dbReference type="SUPFAM" id="SSF55031">
    <property type="entry name" value="Bacterial exopeptidase dimerisation domain"/>
    <property type="match status" value="1"/>
</dbReference>
<dbReference type="PANTHER" id="PTHR45962">
    <property type="entry name" value="N-FATTY-ACYL-AMINO ACID SYNTHASE/HYDROLASE PM20D1"/>
    <property type="match status" value="1"/>
</dbReference>
<dbReference type="PROSITE" id="PS00758">
    <property type="entry name" value="ARGE_DAPE_CPG2_1"/>
    <property type="match status" value="1"/>
</dbReference>
<dbReference type="Gene3D" id="3.30.70.360">
    <property type="match status" value="1"/>
</dbReference>
<proteinExistence type="inferred from homology"/>
<gene>
    <name evidence="7" type="ORF">MMF98_08625</name>
</gene>
<comment type="similarity">
    <text evidence="1">Belongs to the peptidase M20A family.</text>
</comment>
<dbReference type="AlphaFoldDB" id="A0A9X1VTY6"/>
<evidence type="ECO:0000313" key="8">
    <source>
        <dbReference type="Proteomes" id="UP001139447"/>
    </source>
</evidence>
<dbReference type="GO" id="GO:0005576">
    <property type="term" value="C:extracellular region"/>
    <property type="evidence" value="ECO:0007669"/>
    <property type="project" value="UniProtKB-ARBA"/>
</dbReference>
<dbReference type="NCBIfam" id="NF006113">
    <property type="entry name" value="PRK08262.1-4"/>
    <property type="match status" value="1"/>
</dbReference>
<keyword evidence="5" id="KW-0862">Zinc</keyword>